<evidence type="ECO:0000313" key="2">
    <source>
        <dbReference type="EMBL" id="MCI0182703.1"/>
    </source>
</evidence>
<dbReference type="InterPro" id="IPR028098">
    <property type="entry name" value="Glyco_trans_4-like_N"/>
</dbReference>
<proteinExistence type="predicted"/>
<dbReference type="RefSeq" id="WP_241712317.1">
    <property type="nucleotide sequence ID" value="NZ_JALBUF010000002.1"/>
</dbReference>
<name>A0A9X1V7I3_9BACL</name>
<dbReference type="Gene3D" id="3.40.50.2000">
    <property type="entry name" value="Glycogen Phosphorylase B"/>
    <property type="match status" value="1"/>
</dbReference>
<protein>
    <recommendedName>
        <fullName evidence="1">Glycosyltransferase subfamily 4-like N-terminal domain-containing protein</fullName>
    </recommendedName>
</protein>
<organism evidence="2 3">
    <name type="scientific">Sulfoacidibacillus ferrooxidans</name>
    <dbReference type="NCBI Taxonomy" id="2005001"/>
    <lineage>
        <taxon>Bacteria</taxon>
        <taxon>Bacillati</taxon>
        <taxon>Bacillota</taxon>
        <taxon>Bacilli</taxon>
        <taxon>Bacillales</taxon>
        <taxon>Alicyclobacillaceae</taxon>
        <taxon>Sulfoacidibacillus</taxon>
    </lineage>
</organism>
<feature type="domain" description="Glycosyltransferase subfamily 4-like N-terminal" evidence="1">
    <location>
        <begin position="15"/>
        <end position="195"/>
    </location>
</feature>
<dbReference type="Pfam" id="PF13692">
    <property type="entry name" value="Glyco_trans_1_4"/>
    <property type="match status" value="1"/>
</dbReference>
<evidence type="ECO:0000313" key="3">
    <source>
        <dbReference type="Proteomes" id="UP001139263"/>
    </source>
</evidence>
<dbReference type="PANTHER" id="PTHR12526:SF630">
    <property type="entry name" value="GLYCOSYLTRANSFERASE"/>
    <property type="match status" value="1"/>
</dbReference>
<accession>A0A9X1V7I3</accession>
<dbReference type="PANTHER" id="PTHR12526">
    <property type="entry name" value="GLYCOSYLTRANSFERASE"/>
    <property type="match status" value="1"/>
</dbReference>
<dbReference type="EMBL" id="JALBUF010000002">
    <property type="protein sequence ID" value="MCI0182703.1"/>
    <property type="molecule type" value="Genomic_DNA"/>
</dbReference>
<dbReference type="Pfam" id="PF13439">
    <property type="entry name" value="Glyco_transf_4"/>
    <property type="match status" value="1"/>
</dbReference>
<reference evidence="2" key="1">
    <citation type="submission" date="2022-03" db="EMBL/GenBank/DDBJ databases">
        <title>Draft Genome Sequence of Firmicute Strain S0AB, a Heterotrophic Iron/Sulfur-Oxidizing Extreme Acidophile.</title>
        <authorList>
            <person name="Vergara E."/>
            <person name="Pakostova E."/>
            <person name="Johnson D.B."/>
            <person name="Holmes D.S."/>
        </authorList>
    </citation>
    <scope>NUCLEOTIDE SEQUENCE</scope>
    <source>
        <strain evidence="2">S0AB</strain>
    </source>
</reference>
<sequence length="383" mass="43138">MEPWIICIGSTDWQGINHRPHHMLRGLAQLGWNILYVNAPITWLSPLKDKTLLHKWKTQWQSHTVEPHIHVLEPPIIAPFGSMTPLSNIWNQHRIARAINAELLRLHIDTYILYSLLPTATDLLPLLTGKKRVLYDCVDDHASFTGLISKSYVRNMEQRLVQQSDVVFATSHKLAEQLERFGATPILVPNGVHIDHFAKTKDSIEKASKWKQSIGAQVIIGFVGGIADWIDIQLLTELASLRKNYTLVLIGPVLTDISALSRLPNVKVLGPKPYVELPQYVQAFDVGLAPFKLNDLTESVNPVKVYEYLAAGIEVIATPMRELLGMQEAVHIGKNAEEFAQHIDNIVAGSGRIDHTIREKFAKDNAWSHRIAKTNDLLKEITK</sequence>
<dbReference type="SUPFAM" id="SSF53756">
    <property type="entry name" value="UDP-Glycosyltransferase/glycogen phosphorylase"/>
    <property type="match status" value="1"/>
</dbReference>
<dbReference type="Proteomes" id="UP001139263">
    <property type="component" value="Unassembled WGS sequence"/>
</dbReference>
<dbReference type="AlphaFoldDB" id="A0A9X1V7I3"/>
<gene>
    <name evidence="2" type="ORF">MM817_00972</name>
</gene>
<comment type="caution">
    <text evidence="2">The sequence shown here is derived from an EMBL/GenBank/DDBJ whole genome shotgun (WGS) entry which is preliminary data.</text>
</comment>
<keyword evidence="3" id="KW-1185">Reference proteome</keyword>
<evidence type="ECO:0000259" key="1">
    <source>
        <dbReference type="Pfam" id="PF13439"/>
    </source>
</evidence>
<dbReference type="Gene3D" id="3.40.50.11010">
    <property type="match status" value="1"/>
</dbReference>